<sequence>MIIAPNGVSWQPTVHQPQRATDEQAVAQAAQLRAPAATGNTAAQQHSQGNTSQQNAEDAREEAFAKLKVALQNPEVAARQQADAETETTSSALQEFRDYMAKSPGEMIKEKLLREIGITPEEYNALPPEMKAKVDELIAQRMKEDMHQKVQAKIEEQVAASEDEDPVASLV</sequence>
<dbReference type="RefSeq" id="WP_099454960.1">
    <property type="nucleotide sequence ID" value="NZ_JABWRY020000001.1"/>
</dbReference>
<feature type="compositionally biased region" description="Low complexity" evidence="1">
    <location>
        <begin position="24"/>
        <end position="37"/>
    </location>
</feature>
<protein>
    <submittedName>
        <fullName evidence="2">Uncharacterized protein</fullName>
    </submittedName>
</protein>
<feature type="compositionally biased region" description="Polar residues" evidence="1">
    <location>
        <begin position="38"/>
        <end position="56"/>
    </location>
</feature>
<dbReference type="Proteomes" id="UP001377692">
    <property type="component" value="Unassembled WGS sequence"/>
</dbReference>
<organism evidence="2 3">
    <name type="scientific">Pseudomonas kermanshahensis</name>
    <dbReference type="NCBI Taxonomy" id="2745482"/>
    <lineage>
        <taxon>Bacteria</taxon>
        <taxon>Pseudomonadati</taxon>
        <taxon>Pseudomonadota</taxon>
        <taxon>Gammaproteobacteria</taxon>
        <taxon>Pseudomonadales</taxon>
        <taxon>Pseudomonadaceae</taxon>
        <taxon>Pseudomonas</taxon>
    </lineage>
</organism>
<dbReference type="EMBL" id="JBBHLD010000018">
    <property type="protein sequence ID" value="MEJ5906678.1"/>
    <property type="molecule type" value="Genomic_DNA"/>
</dbReference>
<evidence type="ECO:0000313" key="2">
    <source>
        <dbReference type="EMBL" id="MEJ5906678.1"/>
    </source>
</evidence>
<keyword evidence="3" id="KW-1185">Reference proteome</keyword>
<proteinExistence type="predicted"/>
<evidence type="ECO:0000313" key="3">
    <source>
        <dbReference type="Proteomes" id="UP001377692"/>
    </source>
</evidence>
<feature type="region of interest" description="Disordered" evidence="1">
    <location>
        <begin position="1"/>
        <end position="62"/>
    </location>
</feature>
<name>A0ABU8R9X5_9PSED</name>
<gene>
    <name evidence="2" type="ORF">V7V80_18505</name>
</gene>
<reference evidence="2 3" key="1">
    <citation type="submission" date="2024-02" db="EMBL/GenBank/DDBJ databases">
        <title>Identification of pathogenicity and growth-promoting functions of Pseudomonas putida variants.</title>
        <authorList>
            <person name="Sun J."/>
        </authorList>
    </citation>
    <scope>NUCLEOTIDE SEQUENCE [LARGE SCALE GENOMIC DNA]</scope>
    <source>
        <strain evidence="2 3">A04</strain>
    </source>
</reference>
<comment type="caution">
    <text evidence="2">The sequence shown here is derived from an EMBL/GenBank/DDBJ whole genome shotgun (WGS) entry which is preliminary data.</text>
</comment>
<feature type="compositionally biased region" description="Polar residues" evidence="1">
    <location>
        <begin position="8"/>
        <end position="19"/>
    </location>
</feature>
<feature type="region of interest" description="Disordered" evidence="1">
    <location>
        <begin position="74"/>
        <end position="93"/>
    </location>
</feature>
<accession>A0ABU8R9X5</accession>
<evidence type="ECO:0000256" key="1">
    <source>
        <dbReference type="SAM" id="MobiDB-lite"/>
    </source>
</evidence>